<dbReference type="RefSeq" id="WP_170955887.1">
    <property type="nucleotide sequence ID" value="NZ_OBEL01000001.1"/>
</dbReference>
<protein>
    <recommendedName>
        <fullName evidence="4">CoxF protein</fullName>
    </recommendedName>
</protein>
<dbReference type="AlphaFoldDB" id="A0A285N7Q8"/>
<name>A0A285N7Q8_9HYPH</name>
<keyword evidence="1" id="KW-0812">Transmembrane</keyword>
<gene>
    <name evidence="2" type="ORF">SAMN06265368_0124</name>
</gene>
<dbReference type="Proteomes" id="UP000219439">
    <property type="component" value="Unassembled WGS sequence"/>
</dbReference>
<sequence>MTKVTEMVQLSDEQKKRQRKRSIAIAVSLGVLVAIFYAITLVKMGPGILNRPL</sequence>
<accession>A0A285N7Q8</accession>
<evidence type="ECO:0000313" key="3">
    <source>
        <dbReference type="Proteomes" id="UP000219439"/>
    </source>
</evidence>
<organism evidence="2 3">
    <name type="scientific">Cohaesibacter gelatinilyticus</name>
    <dbReference type="NCBI Taxonomy" id="372072"/>
    <lineage>
        <taxon>Bacteria</taxon>
        <taxon>Pseudomonadati</taxon>
        <taxon>Pseudomonadota</taxon>
        <taxon>Alphaproteobacteria</taxon>
        <taxon>Hyphomicrobiales</taxon>
        <taxon>Cohaesibacteraceae</taxon>
    </lineage>
</organism>
<evidence type="ECO:0008006" key="4">
    <source>
        <dbReference type="Google" id="ProtNLM"/>
    </source>
</evidence>
<dbReference type="EMBL" id="OBEL01000001">
    <property type="protein sequence ID" value="SNZ05459.1"/>
    <property type="molecule type" value="Genomic_DNA"/>
</dbReference>
<evidence type="ECO:0000256" key="1">
    <source>
        <dbReference type="SAM" id="Phobius"/>
    </source>
</evidence>
<reference evidence="2 3" key="1">
    <citation type="submission" date="2017-09" db="EMBL/GenBank/DDBJ databases">
        <authorList>
            <person name="Ehlers B."/>
            <person name="Leendertz F.H."/>
        </authorList>
    </citation>
    <scope>NUCLEOTIDE SEQUENCE [LARGE SCALE GENOMIC DNA]</scope>
    <source>
        <strain evidence="2 3">DSM 18289</strain>
    </source>
</reference>
<feature type="transmembrane region" description="Helical" evidence="1">
    <location>
        <begin position="21"/>
        <end position="42"/>
    </location>
</feature>
<evidence type="ECO:0000313" key="2">
    <source>
        <dbReference type="EMBL" id="SNZ05459.1"/>
    </source>
</evidence>
<keyword evidence="1" id="KW-0472">Membrane</keyword>
<keyword evidence="3" id="KW-1185">Reference proteome</keyword>
<proteinExistence type="predicted"/>
<keyword evidence="1" id="KW-1133">Transmembrane helix</keyword>